<accession>A0A5J6HNF1</accession>
<proteinExistence type="predicted"/>
<dbReference type="InterPro" id="IPR011990">
    <property type="entry name" value="TPR-like_helical_dom_sf"/>
</dbReference>
<dbReference type="AlphaFoldDB" id="A0A5J6HNF1"/>
<reference evidence="1 2" key="1">
    <citation type="submission" date="2017-09" db="EMBL/GenBank/DDBJ databases">
        <authorList>
            <person name="Lee N."/>
            <person name="Cho B.-K."/>
        </authorList>
    </citation>
    <scope>NUCLEOTIDE SEQUENCE [LARGE SCALE GENOMIC DNA]</scope>
    <source>
        <strain evidence="1 2">ATCC 12461</strain>
    </source>
</reference>
<gene>
    <name evidence="1" type="ORF">CP975_33340</name>
</gene>
<name>A0A5J6HNF1_STRAD</name>
<sequence length="456" mass="49720">MTYRSIRHPLALLRRRDELSHAAYAKLIADTHAELGFGTMAARREKVARWESGKITPELSAQYAMAHVHGVPRTDVVRLGWPEWLYVATGHASLLQQPWSCDEALVALEGIARSSPEPDGRDDAIPACDQSIRSLTTAWLNAAAPLELPDRRGLRLSATAVSSLELRRLEGRKLFDALGSTGTRILADSWLLLLCDLTRNASYDRATGARLLALTADAACYSGRLAFDLGDQRRAQSALMAALRAASAAEDNRLGAWALTQFAMQHLHYGEVRTALTLLDAAQHACLRSRYSPRLASLIRVLRGRAYAEQGEHRASAREMDIARTLHSPALHDDDPDCLEWFTGEAIQFHAGAAHFSLNEMGPAVDHLLPLLDAGPAGGSPVEGQNAALCNGFLARAQLACGDTDQALERALRTAEFLFHSSSVAVAKQWQLLRAELAERSDTPAVRALLEEPLPA</sequence>
<dbReference type="Proteomes" id="UP000326553">
    <property type="component" value="Chromosome"/>
</dbReference>
<dbReference type="EMBL" id="CP023695">
    <property type="protein sequence ID" value="QEV21756.1"/>
    <property type="molecule type" value="Genomic_DNA"/>
</dbReference>
<dbReference type="SUPFAM" id="SSF48452">
    <property type="entry name" value="TPR-like"/>
    <property type="match status" value="1"/>
</dbReference>
<protein>
    <recommendedName>
        <fullName evidence="3">Transcriptional regulator</fullName>
    </recommendedName>
</protein>
<evidence type="ECO:0000313" key="2">
    <source>
        <dbReference type="Proteomes" id="UP000326553"/>
    </source>
</evidence>
<keyword evidence="2" id="KW-1185">Reference proteome</keyword>
<evidence type="ECO:0008006" key="3">
    <source>
        <dbReference type="Google" id="ProtNLM"/>
    </source>
</evidence>
<evidence type="ECO:0000313" key="1">
    <source>
        <dbReference type="EMBL" id="QEV21756.1"/>
    </source>
</evidence>
<organism evidence="1 2">
    <name type="scientific">Streptomyces alboniger</name>
    <dbReference type="NCBI Taxonomy" id="132473"/>
    <lineage>
        <taxon>Bacteria</taxon>
        <taxon>Bacillati</taxon>
        <taxon>Actinomycetota</taxon>
        <taxon>Actinomycetes</taxon>
        <taxon>Kitasatosporales</taxon>
        <taxon>Streptomycetaceae</taxon>
        <taxon>Streptomyces</taxon>
        <taxon>Streptomyces aurantiacus group</taxon>
    </lineage>
</organism>
<dbReference type="KEGG" id="salw:CP975_33340"/>